<feature type="transmembrane region" description="Helical" evidence="2">
    <location>
        <begin position="189"/>
        <end position="214"/>
    </location>
</feature>
<keyword evidence="2" id="KW-1133">Transmembrane helix</keyword>
<feature type="region of interest" description="Disordered" evidence="1">
    <location>
        <begin position="150"/>
        <end position="181"/>
    </location>
</feature>
<feature type="compositionally biased region" description="Basic and acidic residues" evidence="1">
    <location>
        <begin position="150"/>
        <end position="160"/>
    </location>
</feature>
<dbReference type="EMBL" id="JBBPFD010000019">
    <property type="protein sequence ID" value="KAK7886105.1"/>
    <property type="molecule type" value="Genomic_DNA"/>
</dbReference>
<organism evidence="3 4">
    <name type="scientific">Mugilogobius chulae</name>
    <name type="common">yellowstripe goby</name>
    <dbReference type="NCBI Taxonomy" id="88201"/>
    <lineage>
        <taxon>Eukaryota</taxon>
        <taxon>Metazoa</taxon>
        <taxon>Chordata</taxon>
        <taxon>Craniata</taxon>
        <taxon>Vertebrata</taxon>
        <taxon>Euteleostomi</taxon>
        <taxon>Actinopterygii</taxon>
        <taxon>Neopterygii</taxon>
        <taxon>Teleostei</taxon>
        <taxon>Neoteleostei</taxon>
        <taxon>Acanthomorphata</taxon>
        <taxon>Gobiaria</taxon>
        <taxon>Gobiiformes</taxon>
        <taxon>Gobioidei</taxon>
        <taxon>Gobiidae</taxon>
        <taxon>Gobionellinae</taxon>
        <taxon>Mugilogobius</taxon>
    </lineage>
</organism>
<name>A0AAW0N171_9GOBI</name>
<keyword evidence="2" id="KW-0812">Transmembrane</keyword>
<protein>
    <recommendedName>
        <fullName evidence="5">Bcl-2-like protein 13</fullName>
    </recommendedName>
</protein>
<dbReference type="Proteomes" id="UP001460270">
    <property type="component" value="Unassembled WGS sequence"/>
</dbReference>
<accession>A0AAW0N171</accession>
<reference evidence="4" key="1">
    <citation type="submission" date="2024-04" db="EMBL/GenBank/DDBJ databases">
        <title>Salinicola lusitanus LLJ914,a marine bacterium isolated from the Okinawa Trough.</title>
        <authorList>
            <person name="Li J."/>
        </authorList>
    </citation>
    <scope>NUCLEOTIDE SEQUENCE [LARGE SCALE GENOMIC DNA]</scope>
</reference>
<feature type="compositionally biased region" description="Polar residues" evidence="1">
    <location>
        <begin position="19"/>
        <end position="31"/>
    </location>
</feature>
<gene>
    <name evidence="3" type="ORF">WMY93_025726</name>
</gene>
<evidence type="ECO:0000313" key="3">
    <source>
        <dbReference type="EMBL" id="KAK7886105.1"/>
    </source>
</evidence>
<comment type="caution">
    <text evidence="3">The sequence shown here is derived from an EMBL/GenBank/DDBJ whole genome shotgun (WGS) entry which is preliminary data.</text>
</comment>
<evidence type="ECO:0000256" key="1">
    <source>
        <dbReference type="SAM" id="MobiDB-lite"/>
    </source>
</evidence>
<sequence>MEDADTEDTQSLGSSGSGTQAADENHSSSAETDLLGQGEEPKSAWMFEEQMTSGLSEFSDEGNEDIQAPQTVELQVLVEEPHIEKEPAEFMQVVPPMALPPLPILQLEPPSNIFTPVLCTGARGPEKLLTPQGLYPPSNLTPMSPSIEKTAEKNLRDSQEHSVQASSSSPTQKEQLKSKPAKTQTFTEVPVLLCGGAALVAVVGVLAYGAMALLKK</sequence>
<dbReference type="AlphaFoldDB" id="A0AAW0N171"/>
<proteinExistence type="predicted"/>
<evidence type="ECO:0000256" key="2">
    <source>
        <dbReference type="SAM" id="Phobius"/>
    </source>
</evidence>
<keyword evidence="2" id="KW-0472">Membrane</keyword>
<evidence type="ECO:0000313" key="4">
    <source>
        <dbReference type="Proteomes" id="UP001460270"/>
    </source>
</evidence>
<feature type="region of interest" description="Disordered" evidence="1">
    <location>
        <begin position="1"/>
        <end position="48"/>
    </location>
</feature>
<keyword evidence="4" id="KW-1185">Reference proteome</keyword>
<evidence type="ECO:0008006" key="5">
    <source>
        <dbReference type="Google" id="ProtNLM"/>
    </source>
</evidence>